<evidence type="ECO:0000256" key="2">
    <source>
        <dbReference type="ARBA" id="ARBA00009881"/>
    </source>
</evidence>
<accession>A0ABU5NWS7</accession>
<evidence type="ECO:0000256" key="6">
    <source>
        <dbReference type="ARBA" id="ARBA00023002"/>
    </source>
</evidence>
<dbReference type="CDD" id="cd04730">
    <property type="entry name" value="NPD_like"/>
    <property type="match status" value="1"/>
</dbReference>
<dbReference type="PANTHER" id="PTHR42747:SF3">
    <property type="entry name" value="NITRONATE MONOOXYGENASE-RELATED"/>
    <property type="match status" value="1"/>
</dbReference>
<evidence type="ECO:0000256" key="3">
    <source>
        <dbReference type="ARBA" id="ARBA00022575"/>
    </source>
</evidence>
<evidence type="ECO:0000256" key="1">
    <source>
        <dbReference type="ARBA" id="ARBA00001917"/>
    </source>
</evidence>
<comment type="cofactor">
    <cofactor evidence="1">
        <name>FMN</name>
        <dbReference type="ChEBI" id="CHEBI:58210"/>
    </cofactor>
</comment>
<dbReference type="Proteomes" id="UP001305746">
    <property type="component" value="Unassembled WGS sequence"/>
</dbReference>
<dbReference type="PANTHER" id="PTHR42747">
    <property type="entry name" value="NITRONATE MONOOXYGENASE-RELATED"/>
    <property type="match status" value="1"/>
</dbReference>
<dbReference type="SUPFAM" id="SSF51412">
    <property type="entry name" value="Inosine monophosphate dehydrogenase (IMPDH)"/>
    <property type="match status" value="1"/>
</dbReference>
<evidence type="ECO:0000256" key="8">
    <source>
        <dbReference type="ARBA" id="ARBA00031155"/>
    </source>
</evidence>
<evidence type="ECO:0000256" key="7">
    <source>
        <dbReference type="ARBA" id="ARBA00023033"/>
    </source>
</evidence>
<evidence type="ECO:0000256" key="5">
    <source>
        <dbReference type="ARBA" id="ARBA00022643"/>
    </source>
</evidence>
<keyword evidence="6 10" id="KW-0560">Oxidoreductase</keyword>
<gene>
    <name evidence="10" type="ORF">U5822_06310</name>
</gene>
<comment type="caution">
    <text evidence="10">The sequence shown here is derived from an EMBL/GenBank/DDBJ whole genome shotgun (WGS) entry which is preliminary data.</text>
</comment>
<keyword evidence="7 10" id="KW-0503">Monooxygenase</keyword>
<dbReference type="EMBL" id="JAYDCJ010000003">
    <property type="protein sequence ID" value="MEA1080273.1"/>
    <property type="molecule type" value="Genomic_DNA"/>
</dbReference>
<dbReference type="InterPro" id="IPR013785">
    <property type="entry name" value="Aldolase_TIM"/>
</dbReference>
<dbReference type="GO" id="GO:0004497">
    <property type="term" value="F:monooxygenase activity"/>
    <property type="evidence" value="ECO:0007669"/>
    <property type="project" value="UniProtKB-KW"/>
</dbReference>
<dbReference type="Gene3D" id="3.20.20.70">
    <property type="entry name" value="Aldolase class I"/>
    <property type="match status" value="1"/>
</dbReference>
<reference evidence="10 11" key="1">
    <citation type="submission" date="2023-12" db="EMBL/GenBank/DDBJ databases">
        <title>Marinobacter qingdaonensis sp. nov., isolated from the intertidal sediment of Qingdao, PR China.</title>
        <authorList>
            <person name="Li Y."/>
        </authorList>
    </citation>
    <scope>NUCLEOTIDE SEQUENCE [LARGE SCALE GENOMIC DNA]</scope>
    <source>
        <strain evidence="10 11">ASW11-75</strain>
    </source>
</reference>
<protein>
    <recommendedName>
        <fullName evidence="8">Propionate 3-nitronate monooxygenase</fullName>
    </recommendedName>
</protein>
<dbReference type="Pfam" id="PF03060">
    <property type="entry name" value="NMO"/>
    <property type="match status" value="1"/>
</dbReference>
<sequence>MTIQQLLGIELPIIQAPMAGVQNHELAAAVSNAGGLGSLPCAMLSADGLRTELQALTEKTSQPYSVNFFCHTPPEPDAAAEQHWRETLAPYYRELGIDPDSITPQAGRAPFSAEAAEVLADFQPAVVSFHFGLPEPELMARIRAWGGKILSTATTVEEALWLEARGVDAIIAQGLEAGGHRGFFLTRDLNTQVGTLALVPQLVEAVEVPVIAAGGIADARGVQAAMALGAAGAQVGTAYLLCPEAHTKPVHRQALTSDASRVTALTNLFSGGAARGIVNRVMRELGPMSRAAPAFPLATTAIAPLRAKAESQGSGDFSPLWSGQNARGCQEIPAADLTRELAGVREA</sequence>
<proteinExistence type="inferred from homology"/>
<dbReference type="RefSeq" id="WP_322854779.1">
    <property type="nucleotide sequence ID" value="NZ_JAYDCJ010000003.1"/>
</dbReference>
<name>A0ABU5NWS7_9GAMM</name>
<keyword evidence="11" id="KW-1185">Reference proteome</keyword>
<keyword evidence="5" id="KW-0288">FMN</keyword>
<comment type="similarity">
    <text evidence="2">Belongs to the nitronate monooxygenase family. NMO class I subfamily.</text>
</comment>
<evidence type="ECO:0000256" key="4">
    <source>
        <dbReference type="ARBA" id="ARBA00022630"/>
    </source>
</evidence>
<evidence type="ECO:0000313" key="10">
    <source>
        <dbReference type="EMBL" id="MEA1080273.1"/>
    </source>
</evidence>
<keyword evidence="4" id="KW-0285">Flavoprotein</keyword>
<comment type="catalytic activity">
    <reaction evidence="9">
        <text>3 propionate 3-nitronate + 3 O2 + H2O = 3 3-oxopropanoate + 2 nitrate + nitrite + H2O2 + 3 H(+)</text>
        <dbReference type="Rhea" id="RHEA:57332"/>
        <dbReference type="ChEBI" id="CHEBI:15377"/>
        <dbReference type="ChEBI" id="CHEBI:15378"/>
        <dbReference type="ChEBI" id="CHEBI:15379"/>
        <dbReference type="ChEBI" id="CHEBI:16240"/>
        <dbReference type="ChEBI" id="CHEBI:16301"/>
        <dbReference type="ChEBI" id="CHEBI:17632"/>
        <dbReference type="ChEBI" id="CHEBI:33190"/>
        <dbReference type="ChEBI" id="CHEBI:136067"/>
    </reaction>
</comment>
<evidence type="ECO:0000256" key="9">
    <source>
        <dbReference type="ARBA" id="ARBA00049401"/>
    </source>
</evidence>
<dbReference type="InterPro" id="IPR004136">
    <property type="entry name" value="NMO"/>
</dbReference>
<keyword evidence="3" id="KW-0216">Detoxification</keyword>
<evidence type="ECO:0000313" key="11">
    <source>
        <dbReference type="Proteomes" id="UP001305746"/>
    </source>
</evidence>
<organism evidence="10 11">
    <name type="scientific">Marinobacter qingdaonensis</name>
    <dbReference type="NCBI Taxonomy" id="3108486"/>
    <lineage>
        <taxon>Bacteria</taxon>
        <taxon>Pseudomonadati</taxon>
        <taxon>Pseudomonadota</taxon>
        <taxon>Gammaproteobacteria</taxon>
        <taxon>Pseudomonadales</taxon>
        <taxon>Marinobacteraceae</taxon>
        <taxon>Marinobacter</taxon>
    </lineage>
</organism>